<gene>
    <name evidence="1" type="ORF">TNCV_2193641</name>
</gene>
<keyword evidence="2" id="KW-1185">Reference proteome</keyword>
<dbReference type="EMBL" id="BMAU01021300">
    <property type="protein sequence ID" value="GFY10543.1"/>
    <property type="molecule type" value="Genomic_DNA"/>
</dbReference>
<comment type="caution">
    <text evidence="1">The sequence shown here is derived from an EMBL/GenBank/DDBJ whole genome shotgun (WGS) entry which is preliminary data.</text>
</comment>
<evidence type="ECO:0000313" key="1">
    <source>
        <dbReference type="EMBL" id="GFY10543.1"/>
    </source>
</evidence>
<protein>
    <submittedName>
        <fullName evidence="1">Uncharacterized protein</fullName>
    </submittedName>
</protein>
<dbReference type="Proteomes" id="UP000887159">
    <property type="component" value="Unassembled WGS sequence"/>
</dbReference>
<name>A0A8X6SFK1_TRICX</name>
<evidence type="ECO:0000313" key="2">
    <source>
        <dbReference type="Proteomes" id="UP000887159"/>
    </source>
</evidence>
<dbReference type="AlphaFoldDB" id="A0A8X6SFK1"/>
<organism evidence="1 2">
    <name type="scientific">Trichonephila clavipes</name>
    <name type="common">Golden silk orbweaver</name>
    <name type="synonym">Nephila clavipes</name>
    <dbReference type="NCBI Taxonomy" id="2585209"/>
    <lineage>
        <taxon>Eukaryota</taxon>
        <taxon>Metazoa</taxon>
        <taxon>Ecdysozoa</taxon>
        <taxon>Arthropoda</taxon>
        <taxon>Chelicerata</taxon>
        <taxon>Arachnida</taxon>
        <taxon>Araneae</taxon>
        <taxon>Araneomorphae</taxon>
        <taxon>Entelegynae</taxon>
        <taxon>Araneoidea</taxon>
        <taxon>Nephilidae</taxon>
        <taxon>Trichonephila</taxon>
    </lineage>
</organism>
<sequence length="82" mass="9398">MCVFFCPSQYASTHHGAQQGEAARQSSDMRQARHLPQRWYWIIVLKVRDVIRLFTKGTPNCNTNPKATVFGIPKEPVLEPQN</sequence>
<proteinExistence type="predicted"/>
<accession>A0A8X6SFK1</accession>
<reference evidence="1" key="1">
    <citation type="submission" date="2020-08" db="EMBL/GenBank/DDBJ databases">
        <title>Multicomponent nature underlies the extraordinary mechanical properties of spider dragline silk.</title>
        <authorList>
            <person name="Kono N."/>
            <person name="Nakamura H."/>
            <person name="Mori M."/>
            <person name="Yoshida Y."/>
            <person name="Ohtoshi R."/>
            <person name="Malay A.D."/>
            <person name="Moran D.A.P."/>
            <person name="Tomita M."/>
            <person name="Numata K."/>
            <person name="Arakawa K."/>
        </authorList>
    </citation>
    <scope>NUCLEOTIDE SEQUENCE</scope>
</reference>